<dbReference type="InterPro" id="IPR039425">
    <property type="entry name" value="RNA_pol_sigma-70-like"/>
</dbReference>
<dbReference type="InterPro" id="IPR013324">
    <property type="entry name" value="RNA_pol_sigma_r3/r4-like"/>
</dbReference>
<dbReference type="Gene3D" id="1.10.10.10">
    <property type="entry name" value="Winged helix-like DNA-binding domain superfamily/Winged helix DNA-binding domain"/>
    <property type="match status" value="1"/>
</dbReference>
<evidence type="ECO:0000313" key="8">
    <source>
        <dbReference type="Proteomes" id="UP000198724"/>
    </source>
</evidence>
<dbReference type="Gene3D" id="1.10.1740.10">
    <property type="match status" value="1"/>
</dbReference>
<evidence type="ECO:0000256" key="2">
    <source>
        <dbReference type="ARBA" id="ARBA00023015"/>
    </source>
</evidence>
<dbReference type="InterPro" id="IPR036388">
    <property type="entry name" value="WH-like_DNA-bd_sf"/>
</dbReference>
<sequence>MKLKGIHCLPEAIAALRAGDIAVFEKIYDLFEPRLFAFAMHLVGQKEEAEEIIQEVFLKIWERRNQLDPEQNFEGYLFSVAKNIAYNKGRRRAYEYAFAQYFSAVGTENRCFTEETVAYRDLERLLEETYAELPPVRRKVFVLSRMEGKSNGEIAQLLNTSISNIDNHLHKALKVIREKLRISNAL</sequence>
<dbReference type="STRING" id="1436961.SAMN05421739_104145"/>
<dbReference type="RefSeq" id="WP_092101922.1">
    <property type="nucleotide sequence ID" value="NZ_FOOT01000004.1"/>
</dbReference>
<dbReference type="Pfam" id="PF04542">
    <property type="entry name" value="Sigma70_r2"/>
    <property type="match status" value="1"/>
</dbReference>
<organism evidence="7 8">
    <name type="scientific">Pontibacter chinhatensis</name>
    <dbReference type="NCBI Taxonomy" id="1436961"/>
    <lineage>
        <taxon>Bacteria</taxon>
        <taxon>Pseudomonadati</taxon>
        <taxon>Bacteroidota</taxon>
        <taxon>Cytophagia</taxon>
        <taxon>Cytophagales</taxon>
        <taxon>Hymenobacteraceae</taxon>
        <taxon>Pontibacter</taxon>
    </lineage>
</organism>
<dbReference type="SUPFAM" id="SSF88946">
    <property type="entry name" value="Sigma2 domain of RNA polymerase sigma factors"/>
    <property type="match status" value="1"/>
</dbReference>
<dbReference type="AlphaFoldDB" id="A0A1I2VDM0"/>
<reference evidence="8" key="1">
    <citation type="submission" date="2016-10" db="EMBL/GenBank/DDBJ databases">
        <authorList>
            <person name="Varghese N."/>
            <person name="Submissions S."/>
        </authorList>
    </citation>
    <scope>NUCLEOTIDE SEQUENCE [LARGE SCALE GENOMIC DNA]</scope>
    <source>
        <strain evidence="8">LP51</strain>
    </source>
</reference>
<dbReference type="GO" id="GO:0016987">
    <property type="term" value="F:sigma factor activity"/>
    <property type="evidence" value="ECO:0007669"/>
    <property type="project" value="UniProtKB-KW"/>
</dbReference>
<dbReference type="EMBL" id="FOOT01000004">
    <property type="protein sequence ID" value="SFG87260.1"/>
    <property type="molecule type" value="Genomic_DNA"/>
</dbReference>
<keyword evidence="2" id="KW-0805">Transcription regulation</keyword>
<dbReference type="NCBIfam" id="TIGR02985">
    <property type="entry name" value="Sig70_bacteroi1"/>
    <property type="match status" value="1"/>
</dbReference>
<dbReference type="OrthoDB" id="764811at2"/>
<dbReference type="NCBIfam" id="TIGR02937">
    <property type="entry name" value="sigma70-ECF"/>
    <property type="match status" value="1"/>
</dbReference>
<dbReference type="PANTHER" id="PTHR43133:SF46">
    <property type="entry name" value="RNA POLYMERASE SIGMA-70 FACTOR ECF SUBFAMILY"/>
    <property type="match status" value="1"/>
</dbReference>
<evidence type="ECO:0000259" key="6">
    <source>
        <dbReference type="Pfam" id="PF08281"/>
    </source>
</evidence>
<comment type="similarity">
    <text evidence="1">Belongs to the sigma-70 factor family. ECF subfamily.</text>
</comment>
<dbReference type="InterPro" id="IPR013249">
    <property type="entry name" value="RNA_pol_sigma70_r4_t2"/>
</dbReference>
<dbReference type="InterPro" id="IPR014284">
    <property type="entry name" value="RNA_pol_sigma-70_dom"/>
</dbReference>
<dbReference type="Pfam" id="PF08281">
    <property type="entry name" value="Sigma70_r4_2"/>
    <property type="match status" value="1"/>
</dbReference>
<dbReference type="InterPro" id="IPR007627">
    <property type="entry name" value="RNA_pol_sigma70_r2"/>
</dbReference>
<name>A0A1I2VDM0_9BACT</name>
<keyword evidence="8" id="KW-1185">Reference proteome</keyword>
<dbReference type="InterPro" id="IPR013325">
    <property type="entry name" value="RNA_pol_sigma_r2"/>
</dbReference>
<protein>
    <submittedName>
        <fullName evidence="7">RNA polymerase sigma-70 factor, ECF subfamily</fullName>
    </submittedName>
</protein>
<dbReference type="Proteomes" id="UP000198724">
    <property type="component" value="Unassembled WGS sequence"/>
</dbReference>
<evidence type="ECO:0000256" key="1">
    <source>
        <dbReference type="ARBA" id="ARBA00010641"/>
    </source>
</evidence>
<keyword evidence="3" id="KW-0731">Sigma factor</keyword>
<dbReference type="GO" id="GO:0003677">
    <property type="term" value="F:DNA binding"/>
    <property type="evidence" value="ECO:0007669"/>
    <property type="project" value="InterPro"/>
</dbReference>
<proteinExistence type="inferred from homology"/>
<evidence type="ECO:0000256" key="3">
    <source>
        <dbReference type="ARBA" id="ARBA00023082"/>
    </source>
</evidence>
<keyword evidence="4" id="KW-0804">Transcription</keyword>
<feature type="domain" description="RNA polymerase sigma factor 70 region 4 type 2" evidence="6">
    <location>
        <begin position="125"/>
        <end position="174"/>
    </location>
</feature>
<evidence type="ECO:0000259" key="5">
    <source>
        <dbReference type="Pfam" id="PF04542"/>
    </source>
</evidence>
<dbReference type="PANTHER" id="PTHR43133">
    <property type="entry name" value="RNA POLYMERASE ECF-TYPE SIGMA FACTO"/>
    <property type="match status" value="1"/>
</dbReference>
<gene>
    <name evidence="7" type="ORF">SAMN05421739_104145</name>
</gene>
<dbReference type="InterPro" id="IPR014327">
    <property type="entry name" value="RNA_pol_sigma70_bacteroid"/>
</dbReference>
<feature type="domain" description="RNA polymerase sigma-70 region 2" evidence="5">
    <location>
        <begin position="28"/>
        <end position="92"/>
    </location>
</feature>
<evidence type="ECO:0000313" key="7">
    <source>
        <dbReference type="EMBL" id="SFG87260.1"/>
    </source>
</evidence>
<dbReference type="SUPFAM" id="SSF88659">
    <property type="entry name" value="Sigma3 and sigma4 domains of RNA polymerase sigma factors"/>
    <property type="match status" value="1"/>
</dbReference>
<dbReference type="GO" id="GO:0006352">
    <property type="term" value="P:DNA-templated transcription initiation"/>
    <property type="evidence" value="ECO:0007669"/>
    <property type="project" value="InterPro"/>
</dbReference>
<accession>A0A1I2VDM0</accession>
<evidence type="ECO:0000256" key="4">
    <source>
        <dbReference type="ARBA" id="ARBA00023163"/>
    </source>
</evidence>